<feature type="domain" description="ABC transporter" evidence="6">
    <location>
        <begin position="5"/>
        <end position="234"/>
    </location>
</feature>
<dbReference type="GO" id="GO:0015807">
    <property type="term" value="P:L-amino acid transport"/>
    <property type="evidence" value="ECO:0007669"/>
    <property type="project" value="TreeGrafter"/>
</dbReference>
<dbReference type="InterPro" id="IPR003593">
    <property type="entry name" value="AAA+_ATPase"/>
</dbReference>
<dbReference type="Gene3D" id="3.40.50.300">
    <property type="entry name" value="P-loop containing nucleotide triphosphate hydrolases"/>
    <property type="match status" value="1"/>
</dbReference>
<dbReference type="GO" id="GO:0015658">
    <property type="term" value="F:branched-chain amino acid transmembrane transporter activity"/>
    <property type="evidence" value="ECO:0007669"/>
    <property type="project" value="TreeGrafter"/>
</dbReference>
<name>A0A6J6WY79_9ZZZZ</name>
<evidence type="ECO:0000256" key="1">
    <source>
        <dbReference type="ARBA" id="ARBA00005417"/>
    </source>
</evidence>
<dbReference type="CDD" id="cd03224">
    <property type="entry name" value="ABC_TM1139_LivF_branched"/>
    <property type="match status" value="1"/>
</dbReference>
<gene>
    <name evidence="7" type="ORF">UFOPK2992_00242</name>
</gene>
<evidence type="ECO:0000313" key="7">
    <source>
        <dbReference type="EMBL" id="CAB4788695.1"/>
    </source>
</evidence>
<dbReference type="InterPro" id="IPR027417">
    <property type="entry name" value="P-loop_NTPase"/>
</dbReference>
<sequence length="243" mass="25796">MSALLQTHGLTAFYGDAQALFGIDFSVNQGELVAIIGANGAGKSTFMKAVTGLVAVRPQQIELNGQAIGGLPASEIVKRGIALVPEGRRLFPSLNVEENLLMGGCAGRSGMWNLKRVYELFPVLKDKRLQASTSLSGGQQQMVAIGRALMSNPSLLLCDELSLGLAPIVIKEIYNAMPRICAEGMTVVIVEQDVSKAREVSSRLYCFQEGRVSLQGESSLLSAAQISQAYFGTPAQTSVGESS</sequence>
<evidence type="ECO:0000256" key="3">
    <source>
        <dbReference type="ARBA" id="ARBA00022741"/>
    </source>
</evidence>
<keyword evidence="3" id="KW-0547">Nucleotide-binding</keyword>
<keyword evidence="4" id="KW-0067">ATP-binding</keyword>
<dbReference type="PROSITE" id="PS50893">
    <property type="entry name" value="ABC_TRANSPORTER_2"/>
    <property type="match status" value="1"/>
</dbReference>
<dbReference type="PANTHER" id="PTHR43820:SF5">
    <property type="entry name" value="HIGH-AFFINITY BRANCHED-CHAIN AMINO ACID TRANSPORT ATP-BINDING PROTEIN"/>
    <property type="match status" value="1"/>
</dbReference>
<organism evidence="7">
    <name type="scientific">freshwater metagenome</name>
    <dbReference type="NCBI Taxonomy" id="449393"/>
    <lineage>
        <taxon>unclassified sequences</taxon>
        <taxon>metagenomes</taxon>
        <taxon>ecological metagenomes</taxon>
    </lineage>
</organism>
<accession>A0A6J6WY79</accession>
<comment type="similarity">
    <text evidence="1">Belongs to the ABC transporter superfamily.</text>
</comment>
<dbReference type="SMART" id="SM00382">
    <property type="entry name" value="AAA"/>
    <property type="match status" value="1"/>
</dbReference>
<dbReference type="InterPro" id="IPR052156">
    <property type="entry name" value="BCAA_Transport_ATP-bd_LivF"/>
</dbReference>
<dbReference type="SUPFAM" id="SSF52540">
    <property type="entry name" value="P-loop containing nucleoside triphosphate hydrolases"/>
    <property type="match status" value="1"/>
</dbReference>
<dbReference type="EMBL" id="CAFAAI010000021">
    <property type="protein sequence ID" value="CAB4788695.1"/>
    <property type="molecule type" value="Genomic_DNA"/>
</dbReference>
<evidence type="ECO:0000259" key="6">
    <source>
        <dbReference type="PROSITE" id="PS50893"/>
    </source>
</evidence>
<reference evidence="7" key="1">
    <citation type="submission" date="2020-05" db="EMBL/GenBank/DDBJ databases">
        <authorList>
            <person name="Chiriac C."/>
            <person name="Salcher M."/>
            <person name="Ghai R."/>
            <person name="Kavagutti S V."/>
        </authorList>
    </citation>
    <scope>NUCLEOTIDE SEQUENCE</scope>
</reference>
<dbReference type="GO" id="GO:0016887">
    <property type="term" value="F:ATP hydrolysis activity"/>
    <property type="evidence" value="ECO:0007669"/>
    <property type="project" value="InterPro"/>
</dbReference>
<dbReference type="AlphaFoldDB" id="A0A6J6WY79"/>
<evidence type="ECO:0000256" key="2">
    <source>
        <dbReference type="ARBA" id="ARBA00022448"/>
    </source>
</evidence>
<dbReference type="PANTHER" id="PTHR43820">
    <property type="entry name" value="HIGH-AFFINITY BRANCHED-CHAIN AMINO ACID TRANSPORT ATP-BINDING PROTEIN LIVF"/>
    <property type="match status" value="1"/>
</dbReference>
<evidence type="ECO:0000256" key="5">
    <source>
        <dbReference type="ARBA" id="ARBA00022970"/>
    </source>
</evidence>
<proteinExistence type="inferred from homology"/>
<dbReference type="Pfam" id="PF00005">
    <property type="entry name" value="ABC_tran"/>
    <property type="match status" value="1"/>
</dbReference>
<dbReference type="GO" id="GO:0005524">
    <property type="term" value="F:ATP binding"/>
    <property type="evidence" value="ECO:0007669"/>
    <property type="project" value="UniProtKB-KW"/>
</dbReference>
<protein>
    <submittedName>
        <fullName evidence="7">Unannotated protein</fullName>
    </submittedName>
</protein>
<dbReference type="PROSITE" id="PS00211">
    <property type="entry name" value="ABC_TRANSPORTER_1"/>
    <property type="match status" value="1"/>
</dbReference>
<keyword evidence="5" id="KW-0029">Amino-acid transport</keyword>
<evidence type="ECO:0000256" key="4">
    <source>
        <dbReference type="ARBA" id="ARBA00022840"/>
    </source>
</evidence>
<keyword evidence="2" id="KW-0813">Transport</keyword>
<dbReference type="InterPro" id="IPR003439">
    <property type="entry name" value="ABC_transporter-like_ATP-bd"/>
</dbReference>
<dbReference type="InterPro" id="IPR017871">
    <property type="entry name" value="ABC_transporter-like_CS"/>
</dbReference>